<dbReference type="PANTHER" id="PTHR30480">
    <property type="entry name" value="BETA-HEXOSAMINIDASE-RELATED"/>
    <property type="match status" value="1"/>
</dbReference>
<dbReference type="SUPFAM" id="SSF51445">
    <property type="entry name" value="(Trans)glycosidases"/>
    <property type="match status" value="1"/>
</dbReference>
<protein>
    <recommendedName>
        <fullName evidence="4">Glycoside hydrolase family 3 N-terminal domain-containing protein</fullName>
    </recommendedName>
</protein>
<dbReference type="GO" id="GO:0009254">
    <property type="term" value="P:peptidoglycan turnover"/>
    <property type="evidence" value="ECO:0007669"/>
    <property type="project" value="TreeGrafter"/>
</dbReference>
<dbReference type="InterPro" id="IPR017853">
    <property type="entry name" value="GH"/>
</dbReference>
<reference evidence="5 6" key="1">
    <citation type="journal article" date="2018" name="Cell">
        <title>The Chara Genome: Secondary Complexity and Implications for Plant Terrestrialization.</title>
        <authorList>
            <person name="Nishiyama T."/>
            <person name="Sakayama H."/>
            <person name="Vries J.D."/>
            <person name="Buschmann H."/>
            <person name="Saint-Marcoux D."/>
            <person name="Ullrich K.K."/>
            <person name="Haas F.B."/>
            <person name="Vanderstraeten L."/>
            <person name="Becker D."/>
            <person name="Lang D."/>
            <person name="Vosolsobe S."/>
            <person name="Rombauts S."/>
            <person name="Wilhelmsson P.K.I."/>
            <person name="Janitza P."/>
            <person name="Kern R."/>
            <person name="Heyl A."/>
            <person name="Rumpler F."/>
            <person name="Villalobos L.I.A.C."/>
            <person name="Clay J.M."/>
            <person name="Skokan R."/>
            <person name="Toyoda A."/>
            <person name="Suzuki Y."/>
            <person name="Kagoshima H."/>
            <person name="Schijlen E."/>
            <person name="Tajeshwar N."/>
            <person name="Catarino B."/>
            <person name="Hetherington A.J."/>
            <person name="Saltykova A."/>
            <person name="Bonnot C."/>
            <person name="Breuninger H."/>
            <person name="Symeonidi A."/>
            <person name="Radhakrishnan G.V."/>
            <person name="Van Nieuwerburgh F."/>
            <person name="Deforce D."/>
            <person name="Chang C."/>
            <person name="Karol K.G."/>
            <person name="Hedrich R."/>
            <person name="Ulvskov P."/>
            <person name="Glockner G."/>
            <person name="Delwiche C.F."/>
            <person name="Petrasek J."/>
            <person name="Van de Peer Y."/>
            <person name="Friml J."/>
            <person name="Beilby M."/>
            <person name="Dolan L."/>
            <person name="Kohara Y."/>
            <person name="Sugano S."/>
            <person name="Fujiyama A."/>
            <person name="Delaux P.-M."/>
            <person name="Quint M."/>
            <person name="TheiBen G."/>
            <person name="Hagemann M."/>
            <person name="Harholt J."/>
            <person name="Dunand C."/>
            <person name="Zachgo S."/>
            <person name="Langdale J."/>
            <person name="Maumus F."/>
            <person name="Straeten D.V.D."/>
            <person name="Gould S.B."/>
            <person name="Rensing S.A."/>
        </authorList>
    </citation>
    <scope>NUCLEOTIDE SEQUENCE [LARGE SCALE GENOMIC DNA]</scope>
    <source>
        <strain evidence="5 6">S276</strain>
    </source>
</reference>
<keyword evidence="2" id="KW-0378">Hydrolase</keyword>
<dbReference type="EMBL" id="BFEA01000770">
    <property type="protein sequence ID" value="GBG89913.1"/>
    <property type="molecule type" value="Genomic_DNA"/>
</dbReference>
<dbReference type="Pfam" id="PF00933">
    <property type="entry name" value="Glyco_hydro_3"/>
    <property type="match status" value="1"/>
</dbReference>
<dbReference type="Proteomes" id="UP000265515">
    <property type="component" value="Unassembled WGS sequence"/>
</dbReference>
<dbReference type="PANTHER" id="PTHR30480:SF16">
    <property type="entry name" value="GLYCOSIDE HYDROLASE FAMILY 3 DOMAIN PROTEIN"/>
    <property type="match status" value="1"/>
</dbReference>
<organism evidence="5 6">
    <name type="scientific">Chara braunii</name>
    <name type="common">Braun's stonewort</name>
    <dbReference type="NCBI Taxonomy" id="69332"/>
    <lineage>
        <taxon>Eukaryota</taxon>
        <taxon>Viridiplantae</taxon>
        <taxon>Streptophyta</taxon>
        <taxon>Charophyceae</taxon>
        <taxon>Charales</taxon>
        <taxon>Characeae</taxon>
        <taxon>Chara</taxon>
    </lineage>
</organism>
<gene>
    <name evidence="5" type="ORF">CBR_g49763</name>
</gene>
<evidence type="ECO:0000259" key="4">
    <source>
        <dbReference type="Pfam" id="PF00933"/>
    </source>
</evidence>
<name>A0A388M608_CHABU</name>
<dbReference type="InterPro" id="IPR050226">
    <property type="entry name" value="NagZ_Beta-hexosaminidase"/>
</dbReference>
<comment type="caution">
    <text evidence="5">The sequence shown here is derived from an EMBL/GenBank/DDBJ whole genome shotgun (WGS) entry which is preliminary data.</text>
</comment>
<evidence type="ECO:0000256" key="3">
    <source>
        <dbReference type="ARBA" id="ARBA00023295"/>
    </source>
</evidence>
<evidence type="ECO:0000313" key="5">
    <source>
        <dbReference type="EMBL" id="GBG89913.1"/>
    </source>
</evidence>
<feature type="domain" description="Glycoside hydrolase family 3 N-terminal" evidence="4">
    <location>
        <begin position="302"/>
        <end position="613"/>
    </location>
</feature>
<dbReference type="Gene3D" id="3.20.20.300">
    <property type="entry name" value="Glycoside hydrolase, family 3, N-terminal domain"/>
    <property type="match status" value="1"/>
</dbReference>
<dbReference type="Gramene" id="GBG89913">
    <property type="protein sequence ID" value="GBG89913"/>
    <property type="gene ID" value="CBR_g49763"/>
</dbReference>
<evidence type="ECO:0000256" key="2">
    <source>
        <dbReference type="ARBA" id="ARBA00022801"/>
    </source>
</evidence>
<evidence type="ECO:0000313" key="6">
    <source>
        <dbReference type="Proteomes" id="UP000265515"/>
    </source>
</evidence>
<evidence type="ECO:0000256" key="1">
    <source>
        <dbReference type="ARBA" id="ARBA00005336"/>
    </source>
</evidence>
<dbReference type="OrthoDB" id="2016932at2759"/>
<dbReference type="AlphaFoldDB" id="A0A388M608"/>
<sequence>MVAHIAREDGLVSGFVGLVSARDAAYSVATAQEEALCKMVRMFPTQGGSTYLPHQGLTFHALHSSFSQMVGVKKRRGTAYKRGFGIDDNTDRRIIGQGVCLLLPQGRSTSTSAPTFTFEEVYFSLDMRGAVMDLVFRDGTVVVLQTFSIASKTLHSYGGGINTPRALMRLPRLLPSWATMTFPQGFGGVVSSRRMAIEYDCGRMVQCGNVHCASKDVPSEGQASMHFSLNGMKAPLPVVRGAEVGGGESLPYTAAGDGIGSEHSTIPSLRLRSSTLPYLQDIKQAAGKLLVFGFKGMVVTDHARRLLARGAGGVILYSRNVTSPAQVAELSINLKREAGRRPLAVMVDHEGGSVCRLDPPFTKVPSARMVGATRDPGAAWSIGSVIGRELHAVNIDMNLAPVLDVDTNPANPVIGPRSFGTTTKLVSDMGYSFVRALQQEGVAACGKHFPGHGDTVVDSHYGCPVLKHGLERLESVEIPPFRHAVSADVAAIMLGHIAVPALQQPAAASLASGLSSVDDKLPASLDHGVVQYLRENLMFEGLVVSDCLEMGAITKQYRVAEAAVLAIKSGVDMILVCHTEREQISALDAIIEAVLKGEITYARLKDAEKRVTSFMETYVRPYPETRVHRDAEAQFGKAMLDVVGCQQHLEMVQKVVVRACKATAAAAAASRNQKSVAQDAQAKDNGGRHFVDLRKGDLQGAMLA</sequence>
<dbReference type="STRING" id="69332.A0A388M608"/>
<dbReference type="GO" id="GO:0005975">
    <property type="term" value="P:carbohydrate metabolic process"/>
    <property type="evidence" value="ECO:0007669"/>
    <property type="project" value="InterPro"/>
</dbReference>
<accession>A0A388M608</accession>
<dbReference type="InterPro" id="IPR036962">
    <property type="entry name" value="Glyco_hydro_3_N_sf"/>
</dbReference>
<keyword evidence="6" id="KW-1185">Reference proteome</keyword>
<comment type="similarity">
    <text evidence="1">Belongs to the glycosyl hydrolase 3 family.</text>
</comment>
<keyword evidence="3" id="KW-0326">Glycosidase</keyword>
<proteinExistence type="inferred from homology"/>
<dbReference type="InterPro" id="IPR001764">
    <property type="entry name" value="Glyco_hydro_3_N"/>
</dbReference>
<dbReference type="GO" id="GO:0004553">
    <property type="term" value="F:hydrolase activity, hydrolyzing O-glycosyl compounds"/>
    <property type="evidence" value="ECO:0007669"/>
    <property type="project" value="InterPro"/>
</dbReference>